<dbReference type="GO" id="GO:0003677">
    <property type="term" value="F:DNA binding"/>
    <property type="evidence" value="ECO:0007669"/>
    <property type="project" value="TreeGrafter"/>
</dbReference>
<feature type="region of interest" description="Disordered" evidence="1">
    <location>
        <begin position="101"/>
        <end position="126"/>
    </location>
</feature>
<dbReference type="EMBL" id="SPOF01000001">
    <property type="protein sequence ID" value="TIB17441.1"/>
    <property type="molecule type" value="Genomic_DNA"/>
</dbReference>
<dbReference type="Pfam" id="PF09729">
    <property type="entry name" value="Gti1_Pac2"/>
    <property type="match status" value="1"/>
</dbReference>
<feature type="compositionally biased region" description="Low complexity" evidence="1">
    <location>
        <begin position="258"/>
        <end position="276"/>
    </location>
</feature>
<accession>A0A4T0ID93</accession>
<protein>
    <recommendedName>
        <fullName evidence="4">Global transcription regulator sge1</fullName>
    </recommendedName>
</protein>
<dbReference type="Proteomes" id="UP000306954">
    <property type="component" value="Unassembled WGS sequence"/>
</dbReference>
<evidence type="ECO:0000313" key="2">
    <source>
        <dbReference type="EMBL" id="TIB17441.1"/>
    </source>
</evidence>
<dbReference type="InterPro" id="IPR018608">
    <property type="entry name" value="Gti1/Pac2"/>
</dbReference>
<evidence type="ECO:0000256" key="1">
    <source>
        <dbReference type="SAM" id="MobiDB-lite"/>
    </source>
</evidence>
<evidence type="ECO:0008006" key="4">
    <source>
        <dbReference type="Google" id="ProtNLM"/>
    </source>
</evidence>
<reference evidence="2 3" key="1">
    <citation type="submission" date="2019-03" db="EMBL/GenBank/DDBJ databases">
        <title>Sequencing 23 genomes of Wallemia ichthyophaga.</title>
        <authorList>
            <person name="Gostincar C."/>
        </authorList>
    </citation>
    <scope>NUCLEOTIDE SEQUENCE [LARGE SCALE GENOMIC DNA]</scope>
    <source>
        <strain evidence="2 3">EXF-8621</strain>
    </source>
</reference>
<organism evidence="2 3">
    <name type="scientific">Wallemia ichthyophaga</name>
    <dbReference type="NCBI Taxonomy" id="245174"/>
    <lineage>
        <taxon>Eukaryota</taxon>
        <taxon>Fungi</taxon>
        <taxon>Dikarya</taxon>
        <taxon>Basidiomycota</taxon>
        <taxon>Wallemiomycotina</taxon>
        <taxon>Wallemiomycetes</taxon>
        <taxon>Wallemiales</taxon>
        <taxon>Wallemiaceae</taxon>
        <taxon>Wallemia</taxon>
    </lineage>
</organism>
<sequence>MDNHKLFIGSTYDGLLVLEASRLGLLPRVTRRLKESERRLVQSGSVFVFDEHESGIKRWTDGLIWSPSRILGNFLIYRETHKPKRNATASVNQQQSYSLESFNYDPNNQNSSDDENESEKAKERSLVGSLTKSDMFKSNGLVKKTMSLSFNGSAQHLISYYRVEDVQKGRLRSPSTLPEFQSLAISQEYLVNSNFRCPIRTEVDPDGLLRYRGEQEDFSQYSPPSIQAALPNYQAQMSQQHQKSKARRSSHPIAGNRSPPYAAASPSASGIGKSSPTSLNNHRYTPYGSPPSRHISSLPMTIQAVSPVLPPSSPPVHRGMLRPPFDYYDSANAQTTPIGRVSSSAPLAGHAHAHDHANNHSQLHAHAHAYQIPAPPIQYYAQTHPNNPSS</sequence>
<gene>
    <name evidence="2" type="ORF">E3P90_00060</name>
</gene>
<proteinExistence type="predicted"/>
<name>A0A4T0ID93_WALIC</name>
<evidence type="ECO:0000313" key="3">
    <source>
        <dbReference type="Proteomes" id="UP000306954"/>
    </source>
</evidence>
<dbReference type="PANTHER" id="PTHR28027:SF2">
    <property type="entry name" value="TRANSCRIPTIONAL REGULATOR MIT1"/>
    <property type="match status" value="1"/>
</dbReference>
<dbReference type="AlphaFoldDB" id="A0A4T0ID93"/>
<comment type="caution">
    <text evidence="2">The sequence shown here is derived from an EMBL/GenBank/DDBJ whole genome shotgun (WGS) entry which is preliminary data.</text>
</comment>
<dbReference type="OrthoDB" id="5572844at2759"/>
<feature type="region of interest" description="Disordered" evidence="1">
    <location>
        <begin position="234"/>
        <end position="290"/>
    </location>
</feature>
<dbReference type="PANTHER" id="PTHR28027">
    <property type="entry name" value="TRANSCRIPTIONAL REGULATOR MIT1"/>
    <property type="match status" value="1"/>
</dbReference>